<evidence type="ECO:0000313" key="6">
    <source>
        <dbReference type="EMBL" id="AKG91903.1"/>
    </source>
</evidence>
<name>A0A0F7IFK9_9EURY</name>
<dbReference type="HOGENOM" id="CLU_139698_5_3_2"/>
<evidence type="ECO:0000256" key="4">
    <source>
        <dbReference type="ARBA" id="ARBA00023014"/>
    </source>
</evidence>
<dbReference type="OrthoDB" id="51316at2157"/>
<dbReference type="InterPro" id="IPR017896">
    <property type="entry name" value="4Fe4S_Fe-S-bd"/>
</dbReference>
<dbReference type="STRING" id="113653.GAH_00762"/>
<keyword evidence="4" id="KW-0411">Iron-sulfur</keyword>
<dbReference type="PROSITE" id="PS00198">
    <property type="entry name" value="4FE4S_FER_1"/>
    <property type="match status" value="1"/>
</dbReference>
<sequence length="76" mass="8840">MKYRVEFDARRCGGAGECIDVCDKGVWEWKMVEFEFFGRRFRRPMPFPTHQEKCVGCKKCERICPTGCISVVKAEA</sequence>
<evidence type="ECO:0000259" key="5">
    <source>
        <dbReference type="PROSITE" id="PS51379"/>
    </source>
</evidence>
<dbReference type="EC" id="1.2.7.3" evidence="6"/>
<dbReference type="KEGG" id="gah:GAH_00762"/>
<evidence type="ECO:0000256" key="1">
    <source>
        <dbReference type="ARBA" id="ARBA00022485"/>
    </source>
</evidence>
<dbReference type="Pfam" id="PF00037">
    <property type="entry name" value="Fer4"/>
    <property type="match status" value="1"/>
</dbReference>
<organism evidence="6 7">
    <name type="scientific">Geoglobus ahangari</name>
    <dbReference type="NCBI Taxonomy" id="113653"/>
    <lineage>
        <taxon>Archaea</taxon>
        <taxon>Methanobacteriati</taxon>
        <taxon>Methanobacteriota</taxon>
        <taxon>Archaeoglobi</taxon>
        <taxon>Archaeoglobales</taxon>
        <taxon>Archaeoglobaceae</taxon>
        <taxon>Geoglobus</taxon>
    </lineage>
</organism>
<dbReference type="AlphaFoldDB" id="A0A0F7IFK9"/>
<feature type="domain" description="4Fe-4S ferredoxin-type" evidence="5">
    <location>
        <begin position="3"/>
        <end position="32"/>
    </location>
</feature>
<dbReference type="InterPro" id="IPR017900">
    <property type="entry name" value="4Fe4S_Fe_S_CS"/>
</dbReference>
<dbReference type="GO" id="GO:0051539">
    <property type="term" value="F:4 iron, 4 sulfur cluster binding"/>
    <property type="evidence" value="ECO:0007669"/>
    <property type="project" value="UniProtKB-KW"/>
</dbReference>
<protein>
    <submittedName>
        <fullName evidence="6">4Fe-4S binding domain</fullName>
        <ecNumber evidence="6">1.2.7.3</ecNumber>
    </submittedName>
</protein>
<dbReference type="RefSeq" id="WP_048094787.1">
    <property type="nucleotide sequence ID" value="NZ_CP011267.1"/>
</dbReference>
<dbReference type="Proteomes" id="UP000034723">
    <property type="component" value="Chromosome"/>
</dbReference>
<dbReference type="SUPFAM" id="SSF54862">
    <property type="entry name" value="4Fe-4S ferredoxins"/>
    <property type="match status" value="1"/>
</dbReference>
<proteinExistence type="predicted"/>
<feature type="domain" description="4Fe-4S ferredoxin-type" evidence="5">
    <location>
        <begin position="45"/>
        <end position="74"/>
    </location>
</feature>
<reference evidence="6 7" key="1">
    <citation type="submission" date="2015-04" db="EMBL/GenBank/DDBJ databases">
        <title>The complete genome sequence of the hyperthermophilic, obligate iron-reducing archaeon Geoglobus ahangari strain 234T.</title>
        <authorList>
            <person name="Manzella M.P."/>
            <person name="Holmes D.E."/>
            <person name="Rocheleau J.M."/>
            <person name="Chung A."/>
            <person name="Reguera G."/>
            <person name="Kashefi K."/>
        </authorList>
    </citation>
    <scope>NUCLEOTIDE SEQUENCE [LARGE SCALE GENOMIC DNA]</scope>
    <source>
        <strain evidence="6 7">234</strain>
    </source>
</reference>
<keyword evidence="6" id="KW-0560">Oxidoreductase</keyword>
<evidence type="ECO:0000256" key="3">
    <source>
        <dbReference type="ARBA" id="ARBA00023004"/>
    </source>
</evidence>
<dbReference type="PROSITE" id="PS51379">
    <property type="entry name" value="4FE4S_FER_2"/>
    <property type="match status" value="2"/>
</dbReference>
<evidence type="ECO:0000256" key="2">
    <source>
        <dbReference type="ARBA" id="ARBA00022723"/>
    </source>
</evidence>
<dbReference type="EMBL" id="CP011267">
    <property type="protein sequence ID" value="AKG91903.1"/>
    <property type="molecule type" value="Genomic_DNA"/>
</dbReference>
<keyword evidence="2" id="KW-0479">Metal-binding</keyword>
<dbReference type="GO" id="GO:0046872">
    <property type="term" value="F:metal ion binding"/>
    <property type="evidence" value="ECO:0007669"/>
    <property type="project" value="UniProtKB-KW"/>
</dbReference>
<keyword evidence="7" id="KW-1185">Reference proteome</keyword>
<evidence type="ECO:0000313" key="7">
    <source>
        <dbReference type="Proteomes" id="UP000034723"/>
    </source>
</evidence>
<dbReference type="InParanoid" id="A0A0F7IFK9"/>
<dbReference type="GO" id="GO:0047553">
    <property type="term" value="F:2-oxoglutarate synthase activity"/>
    <property type="evidence" value="ECO:0007669"/>
    <property type="project" value="UniProtKB-EC"/>
</dbReference>
<accession>A0A0F7IFK9</accession>
<gene>
    <name evidence="6" type="ORF">GAH_00762</name>
</gene>
<dbReference type="GeneID" id="24803344"/>
<dbReference type="PANTHER" id="PTHR43687">
    <property type="entry name" value="ADENYLYLSULFATE REDUCTASE, BETA SUBUNIT"/>
    <property type="match status" value="1"/>
</dbReference>
<dbReference type="InterPro" id="IPR050572">
    <property type="entry name" value="Fe-S_Ferredoxin"/>
</dbReference>
<dbReference type="PANTHER" id="PTHR43687:SF1">
    <property type="entry name" value="FERREDOXIN III"/>
    <property type="match status" value="1"/>
</dbReference>
<keyword evidence="1" id="KW-0004">4Fe-4S</keyword>
<dbReference type="Gene3D" id="3.30.70.20">
    <property type="match status" value="1"/>
</dbReference>
<keyword evidence="3" id="KW-0408">Iron</keyword>